<name>A0AC35UDS4_9BILA</name>
<organism evidence="1 2">
    <name type="scientific">Rhabditophanes sp. KR3021</name>
    <dbReference type="NCBI Taxonomy" id="114890"/>
    <lineage>
        <taxon>Eukaryota</taxon>
        <taxon>Metazoa</taxon>
        <taxon>Ecdysozoa</taxon>
        <taxon>Nematoda</taxon>
        <taxon>Chromadorea</taxon>
        <taxon>Rhabditida</taxon>
        <taxon>Tylenchina</taxon>
        <taxon>Panagrolaimomorpha</taxon>
        <taxon>Strongyloidoidea</taxon>
        <taxon>Alloionematidae</taxon>
        <taxon>Rhabditophanes</taxon>
    </lineage>
</organism>
<protein>
    <submittedName>
        <fullName evidence="2">UBA domain-containing protein</fullName>
    </submittedName>
</protein>
<sequence>MNILFRTLTHKSLVVPINGPTPAKTIFGLLDGMFPPLGDIFDGVEQSLVYAGKVYRDADIFDPSIVNSEKFVLFFQMGTDKDDDDSQESESSSEDEHDELQDHVQFMEVEDMTPEEVQAMEQGNVTGVGENVNSDIISMMNDEHYLNDLEITGFTSGSSDESSDDESMSDSENDETMDVDMINISDDGSEQNDDEEAEEDDALSVYTVDSINTFGSYVDSENTDGTDDPNGYLESDTFYIQEPDPTPAEGTEEADGFGAEEIHKIENESDIKSVTKSTIGLGFMKEDVEKALKLSNNDSEYAINLLIANCYNDTDDEEDINALIPNLSVHENKTDSLIASPYFQDLASIIQKNPRMLRAYIATVAKVSPEMIKSIKEYEDIFLNLLNKPTRTGDDSDRYNRDESDDMNFFDMEVDSFPHEFNPESLGVFLRGGNILRGPHNRAINIDSLGRLRSDSLTEQDLRVVGAIVEMGFERERVIRTYISHYRSEIATVNALLEDPEDV</sequence>
<evidence type="ECO:0000313" key="1">
    <source>
        <dbReference type="Proteomes" id="UP000095286"/>
    </source>
</evidence>
<accession>A0AC35UDS4</accession>
<dbReference type="WBParaSite" id="RSKR_0001040100.1">
    <property type="protein sequence ID" value="RSKR_0001040100.1"/>
    <property type="gene ID" value="RSKR_0001040100"/>
</dbReference>
<evidence type="ECO:0000313" key="2">
    <source>
        <dbReference type="WBParaSite" id="RSKR_0001040100.1"/>
    </source>
</evidence>
<reference evidence="2" key="1">
    <citation type="submission" date="2016-11" db="UniProtKB">
        <authorList>
            <consortium name="WormBaseParasite"/>
        </authorList>
    </citation>
    <scope>IDENTIFICATION</scope>
    <source>
        <strain evidence="2">KR3021</strain>
    </source>
</reference>
<proteinExistence type="predicted"/>
<dbReference type="Proteomes" id="UP000095286">
    <property type="component" value="Unplaced"/>
</dbReference>